<evidence type="ECO:0000313" key="2">
    <source>
        <dbReference type="Proteomes" id="UP001346869"/>
    </source>
</evidence>
<name>A0AAN7YA45_ELEMC</name>
<reference evidence="1 2" key="2">
    <citation type="journal article" date="2023" name="Mol. Biol. Evol.">
        <title>Genomics of Secondarily Temperate Adaptation in the Only Non-Antarctic Icefish.</title>
        <authorList>
            <person name="Rivera-Colon A.G."/>
            <person name="Rayamajhi N."/>
            <person name="Minhas B.F."/>
            <person name="Madrigal G."/>
            <person name="Bilyk K.T."/>
            <person name="Yoon V."/>
            <person name="Hune M."/>
            <person name="Gregory S."/>
            <person name="Cheng C.H.C."/>
            <person name="Catchen J.M."/>
        </authorList>
    </citation>
    <scope>NUCLEOTIDE SEQUENCE [LARGE SCALE GENOMIC DNA]</scope>
    <source>
        <strain evidence="1">JMC-PN-2008</strain>
    </source>
</reference>
<organism evidence="1 2">
    <name type="scientific">Eleginops maclovinus</name>
    <name type="common">Patagonian blennie</name>
    <name type="synonym">Eleginus maclovinus</name>
    <dbReference type="NCBI Taxonomy" id="56733"/>
    <lineage>
        <taxon>Eukaryota</taxon>
        <taxon>Metazoa</taxon>
        <taxon>Chordata</taxon>
        <taxon>Craniata</taxon>
        <taxon>Vertebrata</taxon>
        <taxon>Euteleostomi</taxon>
        <taxon>Actinopterygii</taxon>
        <taxon>Neopterygii</taxon>
        <taxon>Teleostei</taxon>
        <taxon>Neoteleostei</taxon>
        <taxon>Acanthomorphata</taxon>
        <taxon>Eupercaria</taxon>
        <taxon>Perciformes</taxon>
        <taxon>Notothenioidei</taxon>
        <taxon>Eleginopidae</taxon>
        <taxon>Eleginops</taxon>
    </lineage>
</organism>
<evidence type="ECO:0000313" key="1">
    <source>
        <dbReference type="EMBL" id="KAK5874299.1"/>
    </source>
</evidence>
<accession>A0AAN7YA45</accession>
<dbReference type="EMBL" id="JAUZQC010000003">
    <property type="protein sequence ID" value="KAK5874299.1"/>
    <property type="molecule type" value="Genomic_DNA"/>
</dbReference>
<protein>
    <submittedName>
        <fullName evidence="1">Uncharacterized protein</fullName>
    </submittedName>
</protein>
<comment type="caution">
    <text evidence="1">The sequence shown here is derived from an EMBL/GenBank/DDBJ whole genome shotgun (WGS) entry which is preliminary data.</text>
</comment>
<dbReference type="AlphaFoldDB" id="A0AAN7YA45"/>
<keyword evidence="2" id="KW-1185">Reference proteome</keyword>
<reference evidence="1 2" key="1">
    <citation type="journal article" date="2023" name="Genes (Basel)">
        <title>Chromosome-Level Genome Assembly and Circadian Gene Repertoire of the Patagonia Blennie Eleginops maclovinus-The Closest Ancestral Proxy of Antarctic Cryonotothenioids.</title>
        <authorList>
            <person name="Cheng C.C."/>
            <person name="Rivera-Colon A.G."/>
            <person name="Minhas B.F."/>
            <person name="Wilson L."/>
            <person name="Rayamajhi N."/>
            <person name="Vargas-Chacoff L."/>
            <person name="Catchen J.M."/>
        </authorList>
    </citation>
    <scope>NUCLEOTIDE SEQUENCE [LARGE SCALE GENOMIC DNA]</scope>
    <source>
        <strain evidence="1">JMC-PN-2008</strain>
    </source>
</reference>
<proteinExistence type="predicted"/>
<dbReference type="Proteomes" id="UP001346869">
    <property type="component" value="Unassembled WGS sequence"/>
</dbReference>
<gene>
    <name evidence="1" type="ORF">PBY51_019259</name>
</gene>
<sequence length="72" mass="7664">MSRTSPSNQSQILPRDLSDMLPATPVIRDSFRLRGHAHSAPACTIVPGSDGGLMAFSLYTAINLFIGHLPAS</sequence>